<dbReference type="OrthoDB" id="20872at2759"/>
<evidence type="ECO:0000259" key="3">
    <source>
        <dbReference type="PROSITE" id="PS50157"/>
    </source>
</evidence>
<dbReference type="GeneID" id="54286085"/>
<dbReference type="Gene3D" id="3.30.160.60">
    <property type="entry name" value="Classic Zinc Finger"/>
    <property type="match status" value="1"/>
</dbReference>
<reference evidence="4" key="1">
    <citation type="journal article" date="2020" name="Stud. Mycol.">
        <title>101 Dothideomycetes genomes: a test case for predicting lifestyles and emergence of pathogens.</title>
        <authorList>
            <person name="Haridas S."/>
            <person name="Albert R."/>
            <person name="Binder M."/>
            <person name="Bloem J."/>
            <person name="Labutti K."/>
            <person name="Salamov A."/>
            <person name="Andreopoulos B."/>
            <person name="Baker S."/>
            <person name="Barry K."/>
            <person name="Bills G."/>
            <person name="Bluhm B."/>
            <person name="Cannon C."/>
            <person name="Castanera R."/>
            <person name="Culley D."/>
            <person name="Daum C."/>
            <person name="Ezra D."/>
            <person name="Gonzalez J."/>
            <person name="Henrissat B."/>
            <person name="Kuo A."/>
            <person name="Liang C."/>
            <person name="Lipzen A."/>
            <person name="Lutzoni F."/>
            <person name="Magnuson J."/>
            <person name="Mondo S."/>
            <person name="Nolan M."/>
            <person name="Ohm R."/>
            <person name="Pangilinan J."/>
            <person name="Park H.-J."/>
            <person name="Ramirez L."/>
            <person name="Alfaro M."/>
            <person name="Sun H."/>
            <person name="Tritt A."/>
            <person name="Yoshinaga Y."/>
            <person name="Zwiers L.-H."/>
            <person name="Turgeon B."/>
            <person name="Goodwin S."/>
            <person name="Spatafora J."/>
            <person name="Crous P."/>
            <person name="Grigoriev I."/>
        </authorList>
    </citation>
    <scope>NUCLEOTIDE SEQUENCE</scope>
    <source>
        <strain evidence="4">CBS 175.79</strain>
    </source>
</reference>
<feature type="region of interest" description="Disordered" evidence="2">
    <location>
        <begin position="416"/>
        <end position="446"/>
    </location>
</feature>
<evidence type="ECO:0000256" key="1">
    <source>
        <dbReference type="PROSITE-ProRule" id="PRU00042"/>
    </source>
</evidence>
<feature type="region of interest" description="Disordered" evidence="2">
    <location>
        <begin position="822"/>
        <end position="906"/>
    </location>
</feature>
<dbReference type="Pfam" id="PF26082">
    <property type="entry name" value="zf-C2H2_AcuF"/>
    <property type="match status" value="1"/>
</dbReference>
<dbReference type="SUPFAM" id="SSF57667">
    <property type="entry name" value="beta-beta-alpha zinc fingers"/>
    <property type="match status" value="1"/>
</dbReference>
<gene>
    <name evidence="4" type="ORF">BU24DRAFT_425218</name>
</gene>
<dbReference type="Proteomes" id="UP000799778">
    <property type="component" value="Unassembled WGS sequence"/>
</dbReference>
<dbReference type="InterPro" id="IPR013087">
    <property type="entry name" value="Znf_C2H2_type"/>
</dbReference>
<feature type="compositionally biased region" description="Polar residues" evidence="2">
    <location>
        <begin position="691"/>
        <end position="706"/>
    </location>
</feature>
<keyword evidence="5" id="KW-1185">Reference proteome</keyword>
<feature type="domain" description="C2H2-type" evidence="3">
    <location>
        <begin position="500"/>
        <end position="529"/>
    </location>
</feature>
<keyword evidence="1" id="KW-0863">Zinc-finger</keyword>
<protein>
    <recommendedName>
        <fullName evidence="3">C2H2-type domain-containing protein</fullName>
    </recommendedName>
</protein>
<dbReference type="PANTHER" id="PTHR35391:SF7">
    <property type="entry name" value="C2H2-TYPE DOMAIN-CONTAINING PROTEIN"/>
    <property type="match status" value="1"/>
</dbReference>
<organism evidence="4 5">
    <name type="scientific">Aaosphaeria arxii CBS 175.79</name>
    <dbReference type="NCBI Taxonomy" id="1450172"/>
    <lineage>
        <taxon>Eukaryota</taxon>
        <taxon>Fungi</taxon>
        <taxon>Dikarya</taxon>
        <taxon>Ascomycota</taxon>
        <taxon>Pezizomycotina</taxon>
        <taxon>Dothideomycetes</taxon>
        <taxon>Pleosporomycetidae</taxon>
        <taxon>Pleosporales</taxon>
        <taxon>Pleosporales incertae sedis</taxon>
        <taxon>Aaosphaeria</taxon>
    </lineage>
</organism>
<dbReference type="SMART" id="SM00355">
    <property type="entry name" value="ZnF_C2H2"/>
    <property type="match status" value="4"/>
</dbReference>
<dbReference type="InterPro" id="IPR058925">
    <property type="entry name" value="zf-C2H2_AcuF"/>
</dbReference>
<dbReference type="PROSITE" id="PS50157">
    <property type="entry name" value="ZINC_FINGER_C2H2_2"/>
    <property type="match status" value="2"/>
</dbReference>
<feature type="compositionally biased region" description="Polar residues" evidence="2">
    <location>
        <begin position="608"/>
        <end position="619"/>
    </location>
</feature>
<feature type="domain" description="C2H2-type" evidence="3">
    <location>
        <begin position="466"/>
        <end position="492"/>
    </location>
</feature>
<feature type="compositionally biased region" description="Pro residues" evidence="2">
    <location>
        <begin position="891"/>
        <end position="900"/>
    </location>
</feature>
<feature type="region of interest" description="Disordered" evidence="2">
    <location>
        <begin position="764"/>
        <end position="799"/>
    </location>
</feature>
<feature type="compositionally biased region" description="Acidic residues" evidence="2">
    <location>
        <begin position="418"/>
        <end position="430"/>
    </location>
</feature>
<proteinExistence type="predicted"/>
<keyword evidence="1" id="KW-0479">Metal-binding</keyword>
<feature type="region of interest" description="Disordered" evidence="2">
    <location>
        <begin position="597"/>
        <end position="640"/>
    </location>
</feature>
<dbReference type="AlphaFoldDB" id="A0A6A5XIC8"/>
<dbReference type="PROSITE" id="PS00028">
    <property type="entry name" value="ZINC_FINGER_C2H2_1"/>
    <property type="match status" value="1"/>
</dbReference>
<dbReference type="GO" id="GO:0008270">
    <property type="term" value="F:zinc ion binding"/>
    <property type="evidence" value="ECO:0007669"/>
    <property type="project" value="UniProtKB-KW"/>
</dbReference>
<evidence type="ECO:0000313" key="5">
    <source>
        <dbReference type="Proteomes" id="UP000799778"/>
    </source>
</evidence>
<dbReference type="EMBL" id="ML978072">
    <property type="protein sequence ID" value="KAF2012581.1"/>
    <property type="molecule type" value="Genomic_DNA"/>
</dbReference>
<feature type="compositionally biased region" description="Polar residues" evidence="2">
    <location>
        <begin position="776"/>
        <end position="788"/>
    </location>
</feature>
<evidence type="ECO:0000256" key="2">
    <source>
        <dbReference type="SAM" id="MobiDB-lite"/>
    </source>
</evidence>
<name>A0A6A5XIC8_9PLEO</name>
<keyword evidence="1" id="KW-0862">Zinc</keyword>
<feature type="region of interest" description="Disordered" evidence="2">
    <location>
        <begin position="680"/>
        <end position="715"/>
    </location>
</feature>
<dbReference type="InterPro" id="IPR036236">
    <property type="entry name" value="Znf_C2H2_sf"/>
</dbReference>
<dbReference type="PANTHER" id="PTHR35391">
    <property type="entry name" value="C2H2-TYPE DOMAIN-CONTAINING PROTEIN-RELATED"/>
    <property type="match status" value="1"/>
</dbReference>
<dbReference type="Pfam" id="PF00096">
    <property type="entry name" value="zf-C2H2"/>
    <property type="match status" value="2"/>
</dbReference>
<accession>A0A6A5XIC8</accession>
<sequence>MASSSKELLPRTRHEAIKEWQTKTHPEAEATTKADIASLYDGLLSFLRLALKELESCDPRPDYVPSLEKSVATLFFWGRDLEVPQGELDLTLQYSHRLRDTVLTLLVSLGDLLSHGLVRIVPSSKKRKALLAKSNIARSTEQARSILEEPLEAACYDDYDVADLCSTLQTKIESLNVLSASLETPADDEADDEEVRQWEEREDRSAHEYFVDLVRSRFPSADRLLTLKLGQANWARYNHVNHVQALRDVVVSAPGPTPEAGPENAKSEFHDSGIGSSASGEVAQPKYAATVVSSRAEASHKRMPPLPADGRAGKPFLCEFCNKKIRVQRTKHWKNHIFEDICAYTCIFNDCSFNGTWFKDRVAMTDHLEVNHKINETTTRQACPLCLENIDGGLTVIALHFSRHMEEIALRVIPQGADSDESSNESDDDSSQPGNDTPSIQPVAASEVRYTRIRPLEFAKRGLKVYDCECGKSYTRAESLRRHKKNHASGKLDKAVVYKHICSFPDCGKSFTREDNLKAHKRRQHGEMESKAPIQEASGTIVEPPNPVSYPMEPWIPAGPQFDTNNPFIVNPEWRGPFDQHGQSLYTPYKNGVILLEPDQNEPDQNEPDQNFYTPNSPSGLALFGQHEPGNDAPVDSFSPLDDKFYAKEQSGSLWPPDHIFNHQNFGPHGHIPLEASSQEYSYDPSDHTHQANTPQRDYSNGQPGQFQPRPISPKFHLYDGVNYGSRRTVMMDPPPLETHETHSTRYTWNSEIQTSTFLPNYTGPSQFERPPSPAIGSSSNRLKSSPFQLDFRRAPSSPYYQPAKRDLAWYRTHQEAVFNKFEREPRPAPAIIPASPAASPPPAQHRISSPFSFPASLDASPPPAQHRIPSPFSFPASLDASPRPARDRAPSPPSPPPAEPQEDAFVRCRCKRKEDDRNKVRCEICGLW</sequence>
<evidence type="ECO:0000313" key="4">
    <source>
        <dbReference type="EMBL" id="KAF2012581.1"/>
    </source>
</evidence>
<dbReference type="RefSeq" id="XP_033380920.1">
    <property type="nucleotide sequence ID" value="XM_033528688.1"/>
</dbReference>